<name>A0AAD9UP99_9APIC</name>
<dbReference type="PROSITE" id="PS50294">
    <property type="entry name" value="WD_REPEATS_REGION"/>
    <property type="match status" value="3"/>
</dbReference>
<dbReference type="Gene3D" id="2.130.10.10">
    <property type="entry name" value="YVTN repeat-like/Quinoprotein amine dehydrogenase"/>
    <property type="match status" value="1"/>
</dbReference>
<evidence type="ECO:0000256" key="6">
    <source>
        <dbReference type="ARBA" id="ARBA00023187"/>
    </source>
</evidence>
<dbReference type="InterPro" id="IPR032847">
    <property type="entry name" value="PRPF17"/>
</dbReference>
<keyword evidence="6" id="KW-0508">mRNA splicing</keyword>
<sequence length="677" mass="75990">MDILENYHSDSDNEFDAHVESRNLNILPPRPNLGLFDRNRAIQKVTSAFKSSHNYDEAACSNYPVDLLCDEDGEVLSSNDSSRIQQAYLNANLINANPATTSNENVSPDTHSELSVQIDSGPSPVLSIQIGSRKNASGILSVHEDDLELPIGGQNSSNSNEAVSNSLLKRCLTDRGFDVDALLCSNDSISQFNNGQTIESLPQIRKNGIYVTGSGQTLKTYYDDESFHELMRQGDAQIISENSEYIDHSKRRRMKELESDDIHGPWIPFEEFERVHPPLPEIDPALEQIQKPKAPRDNASGIKKSHESLAFARCSPEEAVSLNKVEINEGVSKTSFDNLVVSTLHKRVDGQYKNWTLPPRSFKPFDPNTYKALLPRREIHTYEGHSMAVTSIRYTPNVGHLLLSSSMDGFVKIWDSNNNRKCIRTYKGHCKGVRQVNFVADGCTHFYSCGCDSNIIQWDTEYGKVCGVYPIDQLPSCVTSHPTDPNVFIVGGANNKACQFDARTGNIELEYNAHMATVNTVTFIDNNRKIVTTGDDKKLLVWEYNIPVAIKHIAEQCMHCIPAVIRHPSDKFILGQSMNNQILVYEALGSRVKFFGKKRFRGHSSYGYSISPACSPDGKFVASGDTRGHLYFWDWKNCRMIETLEAHKSVLIDCQWHPTQPSRLATCSWDGTIKLWD</sequence>
<evidence type="ECO:0000256" key="3">
    <source>
        <dbReference type="ARBA" id="ARBA00022664"/>
    </source>
</evidence>
<dbReference type="AlphaFoldDB" id="A0AAD9UP99"/>
<keyword evidence="4" id="KW-0747">Spliceosome</keyword>
<dbReference type="InterPro" id="IPR036322">
    <property type="entry name" value="WD40_repeat_dom_sf"/>
</dbReference>
<keyword evidence="11" id="KW-1185">Reference proteome</keyword>
<keyword evidence="3" id="KW-0507">mRNA processing</keyword>
<dbReference type="SMART" id="SM00320">
    <property type="entry name" value="WD40"/>
    <property type="match status" value="6"/>
</dbReference>
<evidence type="ECO:0000313" key="10">
    <source>
        <dbReference type="EMBL" id="KAK2196662.1"/>
    </source>
</evidence>
<evidence type="ECO:0000256" key="4">
    <source>
        <dbReference type="ARBA" id="ARBA00022728"/>
    </source>
</evidence>
<dbReference type="PROSITE" id="PS50082">
    <property type="entry name" value="WD_REPEATS_2"/>
    <property type="match status" value="3"/>
</dbReference>
<dbReference type="PANTHER" id="PTHR43979:SF1">
    <property type="entry name" value="PRE-MRNA-PROCESSING FACTOR 17"/>
    <property type="match status" value="1"/>
</dbReference>
<reference evidence="10" key="1">
    <citation type="journal article" date="2023" name="Nat. Microbiol.">
        <title>Babesia duncani multi-omics identifies virulence factors and drug targets.</title>
        <authorList>
            <person name="Singh P."/>
            <person name="Lonardi S."/>
            <person name="Liang Q."/>
            <person name="Vydyam P."/>
            <person name="Khabirova E."/>
            <person name="Fang T."/>
            <person name="Gihaz S."/>
            <person name="Thekkiniath J."/>
            <person name="Munshi M."/>
            <person name="Abel S."/>
            <person name="Ciampossin L."/>
            <person name="Batugedara G."/>
            <person name="Gupta M."/>
            <person name="Lu X.M."/>
            <person name="Lenz T."/>
            <person name="Chakravarty S."/>
            <person name="Cornillot E."/>
            <person name="Hu Y."/>
            <person name="Ma W."/>
            <person name="Gonzalez L.M."/>
            <person name="Sanchez S."/>
            <person name="Estrada K."/>
            <person name="Sanchez-Flores A."/>
            <person name="Montero E."/>
            <person name="Harb O.S."/>
            <person name="Le Roch K.G."/>
            <person name="Mamoun C.B."/>
        </authorList>
    </citation>
    <scope>NUCLEOTIDE SEQUENCE</scope>
    <source>
        <strain evidence="10">WA1</strain>
    </source>
</reference>
<dbReference type="SUPFAM" id="SSF50978">
    <property type="entry name" value="WD40 repeat-like"/>
    <property type="match status" value="1"/>
</dbReference>
<dbReference type="GO" id="GO:0071013">
    <property type="term" value="C:catalytic step 2 spliceosome"/>
    <property type="evidence" value="ECO:0007669"/>
    <property type="project" value="InterPro"/>
</dbReference>
<proteinExistence type="predicted"/>
<keyword evidence="7" id="KW-0539">Nucleus</keyword>
<dbReference type="GO" id="GO:0003729">
    <property type="term" value="F:mRNA binding"/>
    <property type="evidence" value="ECO:0007669"/>
    <property type="project" value="TreeGrafter"/>
</dbReference>
<evidence type="ECO:0000256" key="2">
    <source>
        <dbReference type="ARBA" id="ARBA00022574"/>
    </source>
</evidence>
<keyword evidence="5" id="KW-0677">Repeat</keyword>
<dbReference type="InterPro" id="IPR015943">
    <property type="entry name" value="WD40/YVTN_repeat-like_dom_sf"/>
</dbReference>
<accession>A0AAD9UP99</accession>
<keyword evidence="2 9" id="KW-0853">WD repeat</keyword>
<evidence type="ECO:0000256" key="9">
    <source>
        <dbReference type="PROSITE-ProRule" id="PRU00221"/>
    </source>
</evidence>
<evidence type="ECO:0000256" key="8">
    <source>
        <dbReference type="ARBA" id="ARBA00068146"/>
    </source>
</evidence>
<protein>
    <recommendedName>
        <fullName evidence="8">Pre-mRNA-processing factor 17</fullName>
    </recommendedName>
</protein>
<dbReference type="CDD" id="cd00200">
    <property type="entry name" value="WD40"/>
    <property type="match status" value="1"/>
</dbReference>
<dbReference type="Pfam" id="PF00400">
    <property type="entry name" value="WD40"/>
    <property type="match status" value="5"/>
</dbReference>
<dbReference type="PANTHER" id="PTHR43979">
    <property type="entry name" value="PRE-MRNA-PROCESSING FACTOR 17"/>
    <property type="match status" value="1"/>
</dbReference>
<organism evidence="10 11">
    <name type="scientific">Babesia duncani</name>
    <dbReference type="NCBI Taxonomy" id="323732"/>
    <lineage>
        <taxon>Eukaryota</taxon>
        <taxon>Sar</taxon>
        <taxon>Alveolata</taxon>
        <taxon>Apicomplexa</taxon>
        <taxon>Aconoidasida</taxon>
        <taxon>Piroplasmida</taxon>
        <taxon>Babesiidae</taxon>
        <taxon>Babesia</taxon>
    </lineage>
</organism>
<dbReference type="EMBL" id="JALLKP010000002">
    <property type="protein sequence ID" value="KAK2196662.1"/>
    <property type="molecule type" value="Genomic_DNA"/>
</dbReference>
<dbReference type="FunFam" id="2.130.10.10:FF:000034">
    <property type="entry name" value="Pre-mRNA-processing factor 17, putative"/>
    <property type="match status" value="1"/>
</dbReference>
<feature type="repeat" description="WD" evidence="9">
    <location>
        <begin position="644"/>
        <end position="677"/>
    </location>
</feature>
<evidence type="ECO:0000256" key="7">
    <source>
        <dbReference type="ARBA" id="ARBA00023242"/>
    </source>
</evidence>
<dbReference type="RefSeq" id="XP_067803504.1">
    <property type="nucleotide sequence ID" value="XM_067946940.1"/>
</dbReference>
<comment type="caution">
    <text evidence="10">The sequence shown here is derived from an EMBL/GenBank/DDBJ whole genome shotgun (WGS) entry which is preliminary data.</text>
</comment>
<evidence type="ECO:0000313" key="11">
    <source>
        <dbReference type="Proteomes" id="UP001214638"/>
    </source>
</evidence>
<dbReference type="InterPro" id="IPR001680">
    <property type="entry name" value="WD40_rpt"/>
</dbReference>
<dbReference type="GO" id="GO:0000398">
    <property type="term" value="P:mRNA splicing, via spliceosome"/>
    <property type="evidence" value="ECO:0007669"/>
    <property type="project" value="InterPro"/>
</dbReference>
<dbReference type="GeneID" id="94336209"/>
<dbReference type="KEGG" id="bdw:94336209"/>
<evidence type="ECO:0000256" key="1">
    <source>
        <dbReference type="ARBA" id="ARBA00004123"/>
    </source>
</evidence>
<feature type="repeat" description="WD" evidence="9">
    <location>
        <begin position="511"/>
        <end position="543"/>
    </location>
</feature>
<feature type="repeat" description="WD" evidence="9">
    <location>
        <begin position="382"/>
        <end position="424"/>
    </location>
</feature>
<gene>
    <name evidence="10" type="ORF">BdWA1_001911</name>
</gene>
<comment type="subcellular location">
    <subcellularLocation>
        <location evidence="1">Nucleus</location>
    </subcellularLocation>
</comment>
<evidence type="ECO:0000256" key="5">
    <source>
        <dbReference type="ARBA" id="ARBA00022737"/>
    </source>
</evidence>
<dbReference type="Proteomes" id="UP001214638">
    <property type="component" value="Unassembled WGS sequence"/>
</dbReference>